<keyword evidence="1 7" id="KW-0732">Signal</keyword>
<dbReference type="GO" id="GO:0009279">
    <property type="term" value="C:cell outer membrane"/>
    <property type="evidence" value="ECO:0007669"/>
    <property type="project" value="TreeGrafter"/>
</dbReference>
<comment type="subcellular location">
    <subcellularLocation>
        <location evidence="4">Cell membrane</location>
        <topology evidence="4">Lipid-anchor</topology>
    </subcellularLocation>
</comment>
<dbReference type="GO" id="GO:0071555">
    <property type="term" value="P:cell wall organization"/>
    <property type="evidence" value="ECO:0007669"/>
    <property type="project" value="UniProtKB-KW"/>
</dbReference>
<dbReference type="PANTHER" id="PTHR34183:SF1">
    <property type="entry name" value="ENDOLYTIC PEPTIDOGLYCAN TRANSGLYCOSYLASE RLPA"/>
    <property type="match status" value="1"/>
</dbReference>
<sequence length="321" mass="33888">MVRAHLVRILVLAAVAAGLSACATKPPEKPAAQAPAGPKLPAGGIYKVGEPYQINGVWYYPQVDYNYDQTGIASWYGPGFHTKSTANGETYNENELTAAHQTLPMPSLVRVTNLENGRSIVVRINDRGPFVAGRILDMSRRGAQLLGFDQQGTAKVRVQVLAEESRAIAAAAQNGGNTQMAGSPDGGPVPKAAPRPKVEVEGVPAPATPPAPVRTVSAPTTVAGQTDSDGRFLPAPVVEQKPVAGPQRIWVQAGAFSVYDNANKLRARLNSISPATISSAMVSGTQFFRVRLGPLETVDRADQVLAQVLATGQNQARIIVD</sequence>
<dbReference type="Proteomes" id="UP000501891">
    <property type="component" value="Chromosome"/>
</dbReference>
<comment type="function">
    <text evidence="4">Lytic transglycosylase with a strong preference for naked glycan strands that lack stem peptides.</text>
</comment>
<dbReference type="GO" id="GO:0008932">
    <property type="term" value="F:lytic endotransglycosylase activity"/>
    <property type="evidence" value="ECO:0007669"/>
    <property type="project" value="UniProtKB-UniRule"/>
</dbReference>
<keyword evidence="3 4" id="KW-0961">Cell wall biogenesis/degradation</keyword>
<protein>
    <recommendedName>
        <fullName evidence="4">Endolytic peptidoglycan transglycosylase RlpA</fullName>
        <ecNumber evidence="4">4.2.2.-</ecNumber>
    </recommendedName>
</protein>
<comment type="similarity">
    <text evidence="4 5">Belongs to the RlpA family.</text>
</comment>
<dbReference type="EC" id="4.2.2.-" evidence="4"/>
<feature type="compositionally biased region" description="Low complexity" evidence="6">
    <location>
        <begin position="213"/>
        <end position="223"/>
    </location>
</feature>
<evidence type="ECO:0000256" key="4">
    <source>
        <dbReference type="HAMAP-Rule" id="MF_02071"/>
    </source>
</evidence>
<keyword evidence="4" id="KW-0449">Lipoprotein</keyword>
<evidence type="ECO:0000256" key="5">
    <source>
        <dbReference type="RuleBase" id="RU003495"/>
    </source>
</evidence>
<dbReference type="Gene3D" id="3.30.70.1070">
    <property type="entry name" value="Sporulation related repeat"/>
    <property type="match status" value="1"/>
</dbReference>
<keyword evidence="2 4" id="KW-0456">Lyase</keyword>
<evidence type="ECO:0000259" key="8">
    <source>
        <dbReference type="PROSITE" id="PS51724"/>
    </source>
</evidence>
<dbReference type="Pfam" id="PF05036">
    <property type="entry name" value="SPOR"/>
    <property type="match status" value="1"/>
</dbReference>
<dbReference type="InterPro" id="IPR036908">
    <property type="entry name" value="RlpA-like_sf"/>
</dbReference>
<evidence type="ECO:0000256" key="1">
    <source>
        <dbReference type="ARBA" id="ARBA00022729"/>
    </source>
</evidence>
<keyword evidence="4" id="KW-0564">Palmitate</keyword>
<dbReference type="GO" id="GO:0042834">
    <property type="term" value="F:peptidoglycan binding"/>
    <property type="evidence" value="ECO:0007669"/>
    <property type="project" value="InterPro"/>
</dbReference>
<feature type="region of interest" description="Disordered" evidence="6">
    <location>
        <begin position="173"/>
        <end position="228"/>
    </location>
</feature>
<dbReference type="InterPro" id="IPR036680">
    <property type="entry name" value="SPOR-like_sf"/>
</dbReference>
<evidence type="ECO:0000256" key="2">
    <source>
        <dbReference type="ARBA" id="ARBA00023239"/>
    </source>
</evidence>
<accession>A0A858R668</accession>
<name>A0A858R668_9PROT</name>
<dbReference type="SUPFAM" id="SSF110997">
    <property type="entry name" value="Sporulation related repeat"/>
    <property type="match status" value="1"/>
</dbReference>
<dbReference type="PANTHER" id="PTHR34183">
    <property type="entry name" value="ENDOLYTIC PEPTIDOGLYCAN TRANSGLYCOSYLASE RLPA"/>
    <property type="match status" value="1"/>
</dbReference>
<organism evidence="9 10">
    <name type="scientific">Aerophototrophica crusticola</name>
    <dbReference type="NCBI Taxonomy" id="1709002"/>
    <lineage>
        <taxon>Bacteria</taxon>
        <taxon>Pseudomonadati</taxon>
        <taxon>Pseudomonadota</taxon>
        <taxon>Alphaproteobacteria</taxon>
        <taxon>Rhodospirillales</taxon>
        <taxon>Rhodospirillaceae</taxon>
        <taxon>Aerophototrophica</taxon>
    </lineage>
</organism>
<proteinExistence type="inferred from homology"/>
<dbReference type="InterPro" id="IPR012997">
    <property type="entry name" value="RplA"/>
</dbReference>
<dbReference type="HAMAP" id="MF_02071">
    <property type="entry name" value="RlpA"/>
    <property type="match status" value="1"/>
</dbReference>
<keyword evidence="4" id="KW-1003">Cell membrane</keyword>
<keyword evidence="4" id="KW-0472">Membrane</keyword>
<dbReference type="Gene3D" id="2.40.40.10">
    <property type="entry name" value="RlpA-like domain"/>
    <property type="match status" value="1"/>
</dbReference>
<dbReference type="NCBIfam" id="TIGR00413">
    <property type="entry name" value="rlpA"/>
    <property type="match status" value="1"/>
</dbReference>
<keyword evidence="10" id="KW-1185">Reference proteome</keyword>
<dbReference type="PROSITE" id="PS51257">
    <property type="entry name" value="PROKAR_LIPOPROTEIN"/>
    <property type="match status" value="1"/>
</dbReference>
<dbReference type="SUPFAM" id="SSF50685">
    <property type="entry name" value="Barwin-like endoglucanases"/>
    <property type="match status" value="1"/>
</dbReference>
<evidence type="ECO:0000256" key="7">
    <source>
        <dbReference type="SAM" id="SignalP"/>
    </source>
</evidence>
<dbReference type="EMBL" id="CP051775">
    <property type="protein sequence ID" value="QJE72901.1"/>
    <property type="molecule type" value="Genomic_DNA"/>
</dbReference>
<dbReference type="AlphaFoldDB" id="A0A858R668"/>
<reference evidence="9" key="1">
    <citation type="submission" date="2020-04" db="EMBL/GenBank/DDBJ databases">
        <title>A desert anoxygenic phototrophic bacterium fixes CO2 using RubisCO under aerobic conditions.</title>
        <authorList>
            <person name="Tang K."/>
        </authorList>
    </citation>
    <scope>NUCLEOTIDE SEQUENCE [LARGE SCALE GENOMIC DNA]</scope>
    <source>
        <strain evidence="9">MIMtkB3</strain>
    </source>
</reference>
<feature type="domain" description="SPOR" evidence="8">
    <location>
        <begin position="243"/>
        <end position="321"/>
    </location>
</feature>
<feature type="signal peptide" evidence="7">
    <location>
        <begin position="1"/>
        <end position="23"/>
    </location>
</feature>
<feature type="chain" id="PRO_5033172740" description="Endolytic peptidoglycan transglycosylase RlpA" evidence="7">
    <location>
        <begin position="24"/>
        <end position="321"/>
    </location>
</feature>
<gene>
    <name evidence="4" type="primary">rlpA</name>
    <name evidence="9" type="ORF">HHL28_07170</name>
</gene>
<evidence type="ECO:0000313" key="9">
    <source>
        <dbReference type="EMBL" id="QJE72901.1"/>
    </source>
</evidence>
<evidence type="ECO:0000313" key="10">
    <source>
        <dbReference type="Proteomes" id="UP000501891"/>
    </source>
</evidence>
<dbReference type="GO" id="GO:0000270">
    <property type="term" value="P:peptidoglycan metabolic process"/>
    <property type="evidence" value="ECO:0007669"/>
    <property type="project" value="UniProtKB-UniRule"/>
</dbReference>
<dbReference type="Pfam" id="PF03330">
    <property type="entry name" value="DPBB_1"/>
    <property type="match status" value="1"/>
</dbReference>
<dbReference type="InterPro" id="IPR034718">
    <property type="entry name" value="RlpA"/>
</dbReference>
<dbReference type="PROSITE" id="PS51724">
    <property type="entry name" value="SPOR"/>
    <property type="match status" value="1"/>
</dbReference>
<dbReference type="GO" id="GO:0005886">
    <property type="term" value="C:plasma membrane"/>
    <property type="evidence" value="ECO:0007669"/>
    <property type="project" value="UniProtKB-SubCell"/>
</dbReference>
<evidence type="ECO:0000256" key="3">
    <source>
        <dbReference type="ARBA" id="ARBA00023316"/>
    </source>
</evidence>
<dbReference type="InterPro" id="IPR009009">
    <property type="entry name" value="RlpA-like_DPBB"/>
</dbReference>
<dbReference type="KEGG" id="acru:HHL28_07170"/>
<evidence type="ECO:0000256" key="6">
    <source>
        <dbReference type="SAM" id="MobiDB-lite"/>
    </source>
</evidence>
<dbReference type="InterPro" id="IPR007730">
    <property type="entry name" value="SPOR-like_dom"/>
</dbReference>
<dbReference type="CDD" id="cd22268">
    <property type="entry name" value="DPBB_RlpA-like"/>
    <property type="match status" value="1"/>
</dbReference>